<dbReference type="SUPFAM" id="SSF51197">
    <property type="entry name" value="Clavaminate synthase-like"/>
    <property type="match status" value="1"/>
</dbReference>
<organism evidence="5">
    <name type="scientific">Anopheles sinensis</name>
    <name type="common">Mosquito</name>
    <dbReference type="NCBI Taxonomy" id="74873"/>
    <lineage>
        <taxon>Eukaryota</taxon>
        <taxon>Metazoa</taxon>
        <taxon>Ecdysozoa</taxon>
        <taxon>Arthropoda</taxon>
        <taxon>Hexapoda</taxon>
        <taxon>Insecta</taxon>
        <taxon>Pterygota</taxon>
        <taxon>Neoptera</taxon>
        <taxon>Endopterygota</taxon>
        <taxon>Diptera</taxon>
        <taxon>Nematocera</taxon>
        <taxon>Culicoidea</taxon>
        <taxon>Culicidae</taxon>
        <taxon>Anophelinae</taxon>
        <taxon>Anopheles</taxon>
    </lineage>
</organism>
<dbReference type="Pfam" id="PF05721">
    <property type="entry name" value="PhyH"/>
    <property type="match status" value="1"/>
</dbReference>
<evidence type="ECO:0008006" key="8">
    <source>
        <dbReference type="Google" id="ProtNLM"/>
    </source>
</evidence>
<dbReference type="AlphaFoldDB" id="A0A084W1R7"/>
<keyword evidence="3" id="KW-0408">Iron</keyword>
<reference evidence="6" key="2">
    <citation type="submission" date="2020-05" db="UniProtKB">
        <authorList>
            <consortium name="EnsemblMetazoa"/>
        </authorList>
    </citation>
    <scope>IDENTIFICATION</scope>
</reference>
<sequence>MCEGRATKKQTTTTLRGRCCNDAKPCIFLGPTKWATACRVREDGFAVIDDFLTPEEVQELLQVGRNLHQDAPKEERKVFNANAGAQSAQGRERYFLESADKVRYFFEEGAIGENGELLVDPAFSLNKVGHALHTEHPAFQEITFSNRVKEVCWQLGFRRPAVAQSMYIFKNPGIGGEVKPHQDATYLHTEPSTTVGFWIPLEDATLQNGCLHFIKGSHKSGVHRRWIRNPDKTSDELLVYDRPAPLYPQSNFVAVPVKAGSCVLIDSQVVHRSDANKSDRSRHAYTFHVIETQDCVYSKENWLQPPEDRPFPVLYERD</sequence>
<keyword evidence="7" id="KW-1185">Reference proteome</keyword>
<proteinExistence type="inferred from homology"/>
<dbReference type="VEuPathDB" id="VectorBase:ASIC012000"/>
<dbReference type="PANTHER" id="PTHR20883">
    <property type="entry name" value="PHYTANOYL-COA DIOXYGENASE DOMAIN CONTAINING 1"/>
    <property type="match status" value="1"/>
</dbReference>
<dbReference type="Gene3D" id="2.60.120.620">
    <property type="entry name" value="q2cbj1_9rhob like domain"/>
    <property type="match status" value="1"/>
</dbReference>
<evidence type="ECO:0000313" key="7">
    <source>
        <dbReference type="Proteomes" id="UP000030765"/>
    </source>
</evidence>
<dbReference type="InterPro" id="IPR008775">
    <property type="entry name" value="Phytyl_CoA_dOase-like"/>
</dbReference>
<accession>A0A084W1R7</accession>
<dbReference type="GO" id="GO:0046872">
    <property type="term" value="F:metal ion binding"/>
    <property type="evidence" value="ECO:0007669"/>
    <property type="project" value="UniProtKB-KW"/>
</dbReference>
<dbReference type="EMBL" id="ATLV01019415">
    <property type="status" value="NOT_ANNOTATED_CDS"/>
    <property type="molecule type" value="Genomic_DNA"/>
</dbReference>
<evidence type="ECO:0000256" key="3">
    <source>
        <dbReference type="ARBA" id="ARBA00023004"/>
    </source>
</evidence>
<dbReference type="VEuPathDB" id="VectorBase:ASIS017733"/>
<protein>
    <recommendedName>
        <fullName evidence="8">Phytanoyl-CoA dioxygenase domain-containing protein 1</fullName>
    </recommendedName>
</protein>
<reference evidence="5 7" key="1">
    <citation type="journal article" date="2014" name="BMC Genomics">
        <title>Genome sequence of Anopheles sinensis provides insight into genetics basis of mosquito competence for malaria parasites.</title>
        <authorList>
            <person name="Zhou D."/>
            <person name="Zhang D."/>
            <person name="Ding G."/>
            <person name="Shi L."/>
            <person name="Hou Q."/>
            <person name="Ye Y."/>
            <person name="Xu Y."/>
            <person name="Zhou H."/>
            <person name="Xiong C."/>
            <person name="Li S."/>
            <person name="Yu J."/>
            <person name="Hong S."/>
            <person name="Yu X."/>
            <person name="Zou P."/>
            <person name="Chen C."/>
            <person name="Chang X."/>
            <person name="Wang W."/>
            <person name="Lv Y."/>
            <person name="Sun Y."/>
            <person name="Ma L."/>
            <person name="Shen B."/>
            <person name="Zhu C."/>
        </authorList>
    </citation>
    <scope>NUCLEOTIDE SEQUENCE [LARGE SCALE GENOMIC DNA]</scope>
</reference>
<evidence type="ECO:0000256" key="2">
    <source>
        <dbReference type="ARBA" id="ARBA00022723"/>
    </source>
</evidence>
<keyword evidence="2" id="KW-0479">Metal-binding</keyword>
<dbReference type="Proteomes" id="UP000030765">
    <property type="component" value="Unassembled WGS sequence"/>
</dbReference>
<gene>
    <name evidence="5" type="ORF">ZHAS_00012000</name>
</gene>
<evidence type="ECO:0000256" key="4">
    <source>
        <dbReference type="ARBA" id="ARBA00038356"/>
    </source>
</evidence>
<dbReference type="PANTHER" id="PTHR20883:SF15">
    <property type="entry name" value="PHYTANOYL-COA DIOXYGENASE DOMAIN-CONTAINING PROTEIN 1"/>
    <property type="match status" value="1"/>
</dbReference>
<evidence type="ECO:0000256" key="1">
    <source>
        <dbReference type="ARBA" id="ARBA00001962"/>
    </source>
</evidence>
<dbReference type="OMA" id="KYSEDNW"/>
<dbReference type="STRING" id="74873.A0A084W1R7"/>
<evidence type="ECO:0000313" key="5">
    <source>
        <dbReference type="EMBL" id="KFB44161.1"/>
    </source>
</evidence>
<dbReference type="EnsemblMetazoa" id="ASIC012000-RA">
    <property type="protein sequence ID" value="ASIC012000-PA"/>
    <property type="gene ID" value="ASIC012000"/>
</dbReference>
<dbReference type="EMBL" id="KE525269">
    <property type="protein sequence ID" value="KFB44161.1"/>
    <property type="molecule type" value="Genomic_DNA"/>
</dbReference>
<comment type="similarity">
    <text evidence="4">Belongs to the PhyH family. PHYHD1 subfamily.</text>
</comment>
<name>A0A084W1R7_ANOSI</name>
<dbReference type="OrthoDB" id="445007at2759"/>
<evidence type="ECO:0000313" key="6">
    <source>
        <dbReference type="EnsemblMetazoa" id="ASIC012000-PA"/>
    </source>
</evidence>
<comment type="cofactor">
    <cofactor evidence="1">
        <name>Fe cation</name>
        <dbReference type="ChEBI" id="CHEBI:24875"/>
    </cofactor>
</comment>